<feature type="domain" description="DUF2207" evidence="3">
    <location>
        <begin position="43"/>
        <end position="208"/>
    </location>
</feature>
<feature type="domain" description="Predicted membrane protein YciQ-like C-terminal" evidence="4">
    <location>
        <begin position="253"/>
        <end position="412"/>
    </location>
</feature>
<keyword evidence="2" id="KW-0472">Membrane</keyword>
<feature type="transmembrane region" description="Helical" evidence="2">
    <location>
        <begin position="457"/>
        <end position="477"/>
    </location>
</feature>
<dbReference type="Pfam" id="PF09972">
    <property type="entry name" value="DUF2207"/>
    <property type="match status" value="1"/>
</dbReference>
<sequence length="611" mass="67235">MNSLRKYSSLIVWGVIVVFILIFTLVMNNLGDDALQYDDTYYVRNYQVRYEYESGRTFKVTEEITAVFTVSGKHGIIRDLPYNSGETYDDIRSDDIFDTKSSNGFISLYLGDAYQTVPIDTPITYSLEYTFELPASAGNDTVYINLIGGGWTTSIEKAICTLVLPTTPIDMLVNDEDFTGNYSLDGNTVTVTVQELSSFTPVTVQCAFEKGVLGGAVPDAGEITILVIAAILLVTTIVLILLIPKHDTLPVVNFEPPQGIDPLLAGALIDGTVQNGDITSLIYYWAYKKKLFIDLTDEKDPVLRKRDNLDESASEHEKTVFARLFRDGDTIAVSSLANSFYQTAEKAKKLAEKQAPKMFTKGSKILSFCMTAAAAFIIAGVIFFRGLNIQNSAFMIGALIALVPFAAIYAIGYWYQKNSLRVSKKALAGILIGQTAVAAVFTTCICILIPQMILLDIIKPFLCLLTALTAILAPFLLRRRKEYVDELNPLLGFRDFIRLAEKDRLEMMLEQDPEYYYNVLPYAQVLGVSDIWEEKFKDIKMDPPVWAIAPNTTLLNFVVLNSVMRSATRNMASTFVSRPASSGRSGGGRFGGGGGGFRGGGGFGGGGGRSW</sequence>
<feature type="transmembrane region" description="Helical" evidence="2">
    <location>
        <begin position="393"/>
        <end position="415"/>
    </location>
</feature>
<proteinExistence type="predicted"/>
<evidence type="ECO:0000256" key="2">
    <source>
        <dbReference type="SAM" id="Phobius"/>
    </source>
</evidence>
<reference evidence="5" key="1">
    <citation type="journal article" date="2021" name="PeerJ">
        <title>Extensive microbial diversity within the chicken gut microbiome revealed by metagenomics and culture.</title>
        <authorList>
            <person name="Gilroy R."/>
            <person name="Ravi A."/>
            <person name="Getino M."/>
            <person name="Pursley I."/>
            <person name="Horton D.L."/>
            <person name="Alikhan N.F."/>
            <person name="Baker D."/>
            <person name="Gharbi K."/>
            <person name="Hall N."/>
            <person name="Watson M."/>
            <person name="Adriaenssens E.M."/>
            <person name="Foster-Nyarko E."/>
            <person name="Jarju S."/>
            <person name="Secka A."/>
            <person name="Antonio M."/>
            <person name="Oren A."/>
            <person name="Chaudhuri R.R."/>
            <person name="La Ragione R."/>
            <person name="Hildebrand F."/>
            <person name="Pallen M.J."/>
        </authorList>
    </citation>
    <scope>NUCLEOTIDE SEQUENCE</scope>
    <source>
        <strain evidence="5">CHK187-5294</strain>
    </source>
</reference>
<evidence type="ECO:0000259" key="4">
    <source>
        <dbReference type="Pfam" id="PF20990"/>
    </source>
</evidence>
<dbReference type="InterPro" id="IPR048389">
    <property type="entry name" value="YciQ-like_C"/>
</dbReference>
<comment type="caution">
    <text evidence="5">The sequence shown here is derived from an EMBL/GenBank/DDBJ whole genome shotgun (WGS) entry which is preliminary data.</text>
</comment>
<dbReference type="AlphaFoldDB" id="A0A9D2D098"/>
<evidence type="ECO:0000259" key="3">
    <source>
        <dbReference type="Pfam" id="PF09972"/>
    </source>
</evidence>
<feature type="compositionally biased region" description="Gly residues" evidence="1">
    <location>
        <begin position="584"/>
        <end position="611"/>
    </location>
</feature>
<feature type="transmembrane region" description="Helical" evidence="2">
    <location>
        <begin position="427"/>
        <end position="451"/>
    </location>
</feature>
<dbReference type="InterPro" id="IPR018702">
    <property type="entry name" value="DUF2207"/>
</dbReference>
<name>A0A9D2D098_9FIRM</name>
<organism evidence="5 6">
    <name type="scientific">Candidatus Borkfalkia avistercoris</name>
    <dbReference type="NCBI Taxonomy" id="2838504"/>
    <lineage>
        <taxon>Bacteria</taxon>
        <taxon>Bacillati</taxon>
        <taxon>Bacillota</taxon>
        <taxon>Clostridia</taxon>
        <taxon>Christensenellales</taxon>
        <taxon>Christensenellaceae</taxon>
        <taxon>Candidatus Borkfalkia</taxon>
    </lineage>
</organism>
<protein>
    <submittedName>
        <fullName evidence="5">DUF2207 domain-containing protein</fullName>
    </submittedName>
</protein>
<reference evidence="5" key="2">
    <citation type="submission" date="2021-04" db="EMBL/GenBank/DDBJ databases">
        <authorList>
            <person name="Gilroy R."/>
        </authorList>
    </citation>
    <scope>NUCLEOTIDE SEQUENCE</scope>
    <source>
        <strain evidence="5">CHK187-5294</strain>
    </source>
</reference>
<evidence type="ECO:0000313" key="5">
    <source>
        <dbReference type="EMBL" id="HIZ04032.1"/>
    </source>
</evidence>
<feature type="transmembrane region" description="Helical" evidence="2">
    <location>
        <begin position="223"/>
        <end position="243"/>
    </location>
</feature>
<keyword evidence="2" id="KW-1133">Transmembrane helix</keyword>
<dbReference type="Proteomes" id="UP000824132">
    <property type="component" value="Unassembled WGS sequence"/>
</dbReference>
<feature type="transmembrane region" description="Helical" evidence="2">
    <location>
        <begin position="7"/>
        <end position="27"/>
    </location>
</feature>
<dbReference type="EMBL" id="DXCL01000042">
    <property type="protein sequence ID" value="HIZ04032.1"/>
    <property type="molecule type" value="Genomic_DNA"/>
</dbReference>
<dbReference type="Pfam" id="PF20990">
    <property type="entry name" value="DUF2207_C"/>
    <property type="match status" value="1"/>
</dbReference>
<keyword evidence="2" id="KW-0812">Transmembrane</keyword>
<feature type="region of interest" description="Disordered" evidence="1">
    <location>
        <begin position="577"/>
        <end position="611"/>
    </location>
</feature>
<gene>
    <name evidence="5" type="ORF">H9727_07075</name>
</gene>
<evidence type="ECO:0000256" key="1">
    <source>
        <dbReference type="SAM" id="MobiDB-lite"/>
    </source>
</evidence>
<feature type="transmembrane region" description="Helical" evidence="2">
    <location>
        <begin position="365"/>
        <end position="387"/>
    </location>
</feature>
<evidence type="ECO:0000313" key="6">
    <source>
        <dbReference type="Proteomes" id="UP000824132"/>
    </source>
</evidence>
<accession>A0A9D2D098</accession>